<dbReference type="EMBL" id="CP000818">
    <property type="protein sequence ID" value="ACA42311.1"/>
    <property type="molecule type" value="Genomic_DNA"/>
</dbReference>
<sequence>MFARKKKILFIVLIKIELVNFSRVNVAAKYEDAQYEGFKQPE</sequence>
<dbReference type="HOGENOM" id="CLU_3253679_0_0_9"/>
<proteinExistence type="predicted"/>
<name>B1I0F2_LYSSC</name>
<dbReference type="AlphaFoldDB" id="B1I0F2"/>
<dbReference type="Proteomes" id="UP000002164">
    <property type="component" value="Plasmid pBsph"/>
</dbReference>
<dbReference type="EnsemblBacteria" id="ACA42311">
    <property type="protein sequence ID" value="ACA42311"/>
    <property type="gene ID" value="Bsph_p081"/>
</dbReference>
<keyword evidence="1" id="KW-0614">Plasmid</keyword>
<protein>
    <submittedName>
        <fullName evidence="1">Uncharacterized protein</fullName>
    </submittedName>
</protein>
<organism evidence="1 2">
    <name type="scientific">Lysinibacillus sphaericus (strain C3-41)</name>
    <dbReference type="NCBI Taxonomy" id="444177"/>
    <lineage>
        <taxon>Bacteria</taxon>
        <taxon>Bacillati</taxon>
        <taxon>Bacillota</taxon>
        <taxon>Bacilli</taxon>
        <taxon>Bacillales</taxon>
        <taxon>Bacillaceae</taxon>
        <taxon>Lysinibacillus</taxon>
    </lineage>
</organism>
<evidence type="ECO:0000313" key="1">
    <source>
        <dbReference type="EMBL" id="ACA42311.1"/>
    </source>
</evidence>
<reference evidence="1 2" key="1">
    <citation type="journal article" date="2008" name="J. Bacteriol.">
        <title>Complete genome sequence of the mosquitocidal bacterium Bacillus sphaericus C3-41 and comparison with those of closely related Bacillus species.</title>
        <authorList>
            <person name="Hu X."/>
            <person name="Fan W."/>
            <person name="Han B."/>
            <person name="Liu H."/>
            <person name="Zheng D."/>
            <person name="Li Q."/>
            <person name="Dong W."/>
            <person name="Yan J."/>
            <person name="Gao M."/>
            <person name="Berry C."/>
            <person name="Yuan Z."/>
        </authorList>
    </citation>
    <scope>NUCLEOTIDE SEQUENCE [LARGE SCALE GENOMIC DNA]</scope>
    <source>
        <strain evidence="1 2">C3-41</strain>
        <plasmid evidence="1 2">pBsph</plasmid>
    </source>
</reference>
<accession>B1I0F2</accession>
<dbReference type="KEGG" id="lsp:Bsph_p081"/>
<evidence type="ECO:0000313" key="2">
    <source>
        <dbReference type="Proteomes" id="UP000002164"/>
    </source>
</evidence>
<geneLocation type="plasmid" evidence="1 2">
    <name>pBsph</name>
</geneLocation>
<gene>
    <name evidence="1" type="ordered locus">Bsph_p081</name>
</gene>